<evidence type="ECO:0000256" key="1">
    <source>
        <dbReference type="SAM" id="MobiDB-lite"/>
    </source>
</evidence>
<sequence>MAPSTHTHEEPSGHEPRTRRQRAAAAVEPDGQRADDSSIPKPPRKRAAPKNSPKKAPPPKKAPSPKKAAAEGGLKRKRSGRSAQGQSRPTPQDSKRSRHRERSQSGGGSEAEVNPQPPPPSPPAPSGAFPPATPHTLPVPPTPSAPPTSGPASAVPVPALRAQQAVPPSGPSAYASAGAFPIPAHYTQPTPPMVGYGPAMPAHMPHMLPTQPIPQPVGHAGAAPFLAHYPPTGSPTAYMPAMAPTHNVNQPPAPTAPTVAQQSFQFVNTSTPVNAAAQPSPAMEAAPPAAAPSTQEKGKGRAKTTARRPKNSAASQPAAVPAPAPARTYSSPAVQSPAAYKAQMTWATTAVTDNLKRTHEQTDRTRQLGDLQARSNHQVTVYVWKDRSERSPRWVLHQGPFPNLVELSRSLLHGWGLPIPEATDPDVAVVALLFDLAHLRWIGISPGHVYTIPDGLAEIHLKPVDAYDDDEHPQFASTIAAACERISSAPANAVATEAQLKTQIIHNERAIAMKANRTPSDSPLLAMSPLLSVASSSSTPALQGQGPSRSPLFGSSVAMAAYEAYLHHGRKPNFFVFDNNCQMKRHLDANSHSDVSIWFRDIALPVDPFHFNSKHKVTDSFCRDFCNPESFDELRAEDGSSKRYFFNTAIAEQTNSWLGHYHAILREMRASRFNFFLDEMIVRRNRGIIADLERSGDEPRTW</sequence>
<proteinExistence type="predicted"/>
<evidence type="ECO:0000313" key="2">
    <source>
        <dbReference type="EMBL" id="GJE94163.1"/>
    </source>
</evidence>
<feature type="region of interest" description="Disordered" evidence="1">
    <location>
        <begin position="273"/>
        <end position="331"/>
    </location>
</feature>
<dbReference type="Proteomes" id="UP000703269">
    <property type="component" value="Unassembled WGS sequence"/>
</dbReference>
<name>A0A9P3GFV5_9APHY</name>
<gene>
    <name evidence="2" type="ORF">PsYK624_103310</name>
</gene>
<reference evidence="2 3" key="1">
    <citation type="submission" date="2021-08" db="EMBL/GenBank/DDBJ databases">
        <title>Draft Genome Sequence of Phanerochaete sordida strain YK-624.</title>
        <authorList>
            <person name="Mori T."/>
            <person name="Dohra H."/>
            <person name="Suzuki T."/>
            <person name="Kawagishi H."/>
            <person name="Hirai H."/>
        </authorList>
    </citation>
    <scope>NUCLEOTIDE SEQUENCE [LARGE SCALE GENOMIC DNA]</scope>
    <source>
        <strain evidence="2 3">YK-624</strain>
    </source>
</reference>
<feature type="compositionally biased region" description="Low complexity" evidence="1">
    <location>
        <begin position="275"/>
        <end position="292"/>
    </location>
</feature>
<feature type="compositionally biased region" description="Pro residues" evidence="1">
    <location>
        <begin position="131"/>
        <end position="149"/>
    </location>
</feature>
<feature type="compositionally biased region" description="Basic residues" evidence="1">
    <location>
        <begin position="300"/>
        <end position="310"/>
    </location>
</feature>
<comment type="caution">
    <text evidence="2">The sequence shown here is derived from an EMBL/GenBank/DDBJ whole genome shotgun (WGS) entry which is preliminary data.</text>
</comment>
<protein>
    <submittedName>
        <fullName evidence="2">Uncharacterized protein</fullName>
    </submittedName>
</protein>
<dbReference type="EMBL" id="BPQB01000038">
    <property type="protein sequence ID" value="GJE94163.1"/>
    <property type="molecule type" value="Genomic_DNA"/>
</dbReference>
<organism evidence="2 3">
    <name type="scientific">Phanerochaete sordida</name>
    <dbReference type="NCBI Taxonomy" id="48140"/>
    <lineage>
        <taxon>Eukaryota</taxon>
        <taxon>Fungi</taxon>
        <taxon>Dikarya</taxon>
        <taxon>Basidiomycota</taxon>
        <taxon>Agaricomycotina</taxon>
        <taxon>Agaricomycetes</taxon>
        <taxon>Polyporales</taxon>
        <taxon>Phanerochaetaceae</taxon>
        <taxon>Phanerochaete</taxon>
    </lineage>
</organism>
<dbReference type="OrthoDB" id="2501483at2759"/>
<feature type="compositionally biased region" description="Pro residues" evidence="1">
    <location>
        <begin position="115"/>
        <end position="125"/>
    </location>
</feature>
<dbReference type="AlphaFoldDB" id="A0A9P3GFV5"/>
<feature type="compositionally biased region" description="Basic and acidic residues" evidence="1">
    <location>
        <begin position="1"/>
        <end position="18"/>
    </location>
</feature>
<keyword evidence="3" id="KW-1185">Reference proteome</keyword>
<feature type="region of interest" description="Disordered" evidence="1">
    <location>
        <begin position="1"/>
        <end position="155"/>
    </location>
</feature>
<accession>A0A9P3GFV5</accession>
<feature type="compositionally biased region" description="Polar residues" evidence="1">
    <location>
        <begin position="81"/>
        <end position="92"/>
    </location>
</feature>
<evidence type="ECO:0000313" key="3">
    <source>
        <dbReference type="Proteomes" id="UP000703269"/>
    </source>
</evidence>